<dbReference type="SUPFAM" id="SSF54791">
    <property type="entry name" value="Eukaryotic type KH-domain (KH-domain type I)"/>
    <property type="match status" value="1"/>
</dbReference>
<evidence type="ECO:0000256" key="1">
    <source>
        <dbReference type="SAM" id="Coils"/>
    </source>
</evidence>
<dbReference type="GO" id="GO:0004812">
    <property type="term" value="F:aminoacyl-tRNA ligase activity"/>
    <property type="evidence" value="ECO:0007669"/>
    <property type="project" value="InterPro"/>
</dbReference>
<comment type="caution">
    <text evidence="3">The sequence shown here is derived from an EMBL/GenBank/DDBJ whole genome shotgun (WGS) entry which is preliminary data.</text>
</comment>
<proteinExistence type="predicted"/>
<dbReference type="SUPFAM" id="SSF54928">
    <property type="entry name" value="RNA-binding domain, RBD"/>
    <property type="match status" value="1"/>
</dbReference>
<dbReference type="GO" id="GO:0003723">
    <property type="term" value="F:RNA binding"/>
    <property type="evidence" value="ECO:0007669"/>
    <property type="project" value="InterPro"/>
</dbReference>
<dbReference type="InterPro" id="IPR012677">
    <property type="entry name" value="Nucleotide-bd_a/b_plait_sf"/>
</dbReference>
<accession>A0AAU9I6U9</accession>
<dbReference type="Pfam" id="PF22675">
    <property type="entry name" value="KH-I_KHDC4-BBP"/>
    <property type="match status" value="1"/>
</dbReference>
<dbReference type="Gene3D" id="3.30.70.330">
    <property type="match status" value="1"/>
</dbReference>
<dbReference type="InterPro" id="IPR047889">
    <property type="entry name" value="KHDC4_KH-I_second"/>
</dbReference>
<dbReference type="InterPro" id="IPR036612">
    <property type="entry name" value="KH_dom_type_1_sf"/>
</dbReference>
<dbReference type="AlphaFoldDB" id="A0AAU9I6U9"/>
<sequence>MQSKAGDCDSPTLKRSKIHAMLQQPDVRDKVLESLASLHIPSHTPCLKLEIAENQGKRFSMEQSDVTNVFEEFGEIQSLRVFDNIALVLYKDIVSAYFAQKVLDGRQLPGFNVVLQVSWYHNQDEASRIPLQDLSLNTPEIQQPVKYTCRFDIQIENDKEFQVARRLIGPRGSNMKKIVERCCKGAQGQAHDIIKLRLRGRGSGFKEGPDKEESDETLHMCISSKFEEKYEIAVNEVEKLINQVYAEYKDYCLEKGRPDPQLKAKKIENISGRTVSFPVEKIKEIEELDSSEIDIAELIDIRNEARRQCNFQEADRIREILRKKGVILTDEKGARGRGNEVTSWKHKKN</sequence>
<keyword evidence="4" id="KW-1185">Reference proteome</keyword>
<dbReference type="EMBL" id="CAJZBQ010000003">
    <property type="protein sequence ID" value="CAG9311073.1"/>
    <property type="molecule type" value="Genomic_DNA"/>
</dbReference>
<name>A0AAU9I6U9_9CILI</name>
<dbReference type="Gene3D" id="3.30.1370.10">
    <property type="entry name" value="K Homology domain, type 1"/>
    <property type="match status" value="1"/>
</dbReference>
<dbReference type="InterPro" id="IPR031121">
    <property type="entry name" value="RIK/BLOM7"/>
</dbReference>
<evidence type="ECO:0000313" key="3">
    <source>
        <dbReference type="EMBL" id="CAG9311073.1"/>
    </source>
</evidence>
<dbReference type="PANTHER" id="PTHR15744">
    <property type="entry name" value="BLOM7"/>
    <property type="match status" value="1"/>
</dbReference>
<dbReference type="PANTHER" id="PTHR15744:SF0">
    <property type="entry name" value="KH HOMOLOGY DOMAIN-CONTAINING PROTEIN 4"/>
    <property type="match status" value="1"/>
</dbReference>
<dbReference type="GO" id="GO:0005634">
    <property type="term" value="C:nucleus"/>
    <property type="evidence" value="ECO:0007669"/>
    <property type="project" value="InterPro"/>
</dbReference>
<feature type="coiled-coil region" evidence="1">
    <location>
        <begin position="288"/>
        <end position="315"/>
    </location>
</feature>
<dbReference type="SUPFAM" id="SSF47323">
    <property type="entry name" value="Anticodon-binding domain of a subclass of class I aminoacyl-tRNA synthetases"/>
    <property type="match status" value="1"/>
</dbReference>
<dbReference type="InterPro" id="IPR009080">
    <property type="entry name" value="tRNAsynth_Ia_anticodon-bd"/>
</dbReference>
<dbReference type="InterPro" id="IPR055256">
    <property type="entry name" value="KH_1_KHDC4/BBP-like"/>
</dbReference>
<organism evidence="3 4">
    <name type="scientific">Blepharisma stoltei</name>
    <dbReference type="NCBI Taxonomy" id="1481888"/>
    <lineage>
        <taxon>Eukaryota</taxon>
        <taxon>Sar</taxon>
        <taxon>Alveolata</taxon>
        <taxon>Ciliophora</taxon>
        <taxon>Postciliodesmatophora</taxon>
        <taxon>Heterotrichea</taxon>
        <taxon>Heterotrichida</taxon>
        <taxon>Blepharismidae</taxon>
        <taxon>Blepharisma</taxon>
    </lineage>
</organism>
<keyword evidence="1" id="KW-0175">Coiled coil</keyword>
<dbReference type="CDD" id="cd22386">
    <property type="entry name" value="KH-I_KHDC4_rpt2"/>
    <property type="match status" value="1"/>
</dbReference>
<reference evidence="3" key="1">
    <citation type="submission" date="2021-09" db="EMBL/GenBank/DDBJ databases">
        <authorList>
            <consortium name="AG Swart"/>
            <person name="Singh M."/>
            <person name="Singh A."/>
            <person name="Seah K."/>
            <person name="Emmerich C."/>
        </authorList>
    </citation>
    <scope>NUCLEOTIDE SEQUENCE</scope>
    <source>
        <strain evidence="3">ATCC30299</strain>
    </source>
</reference>
<dbReference type="GO" id="GO:0006418">
    <property type="term" value="P:tRNA aminoacylation for protein translation"/>
    <property type="evidence" value="ECO:0007669"/>
    <property type="project" value="InterPro"/>
</dbReference>
<dbReference type="GO" id="GO:0005524">
    <property type="term" value="F:ATP binding"/>
    <property type="evidence" value="ECO:0007669"/>
    <property type="project" value="InterPro"/>
</dbReference>
<gene>
    <name evidence="3" type="ORF">BSTOLATCC_MIC2776</name>
</gene>
<dbReference type="InterPro" id="IPR035979">
    <property type="entry name" value="RBD_domain_sf"/>
</dbReference>
<dbReference type="CDD" id="cd00590">
    <property type="entry name" value="RRM_SF"/>
    <property type="match status" value="1"/>
</dbReference>
<feature type="domain" description="KHDC4/BBP-like KH-domain type I" evidence="2">
    <location>
        <begin position="158"/>
        <end position="242"/>
    </location>
</feature>
<evidence type="ECO:0000313" key="4">
    <source>
        <dbReference type="Proteomes" id="UP001162131"/>
    </source>
</evidence>
<dbReference type="Proteomes" id="UP001162131">
    <property type="component" value="Unassembled WGS sequence"/>
</dbReference>
<protein>
    <recommendedName>
        <fullName evidence="2">KHDC4/BBP-like KH-domain type I domain-containing protein</fullName>
    </recommendedName>
</protein>
<evidence type="ECO:0000259" key="2">
    <source>
        <dbReference type="Pfam" id="PF22675"/>
    </source>
</evidence>